<evidence type="ECO:0000313" key="4">
    <source>
        <dbReference type="Proteomes" id="UP000258309"/>
    </source>
</evidence>
<keyword evidence="1" id="KW-0812">Transmembrane</keyword>
<accession>A0A3E2HRH8</accession>
<dbReference type="Pfam" id="PF17648">
    <property type="entry name" value="Luciferase"/>
    <property type="match status" value="1"/>
</dbReference>
<feature type="domain" description="Luciferase" evidence="2">
    <location>
        <begin position="211"/>
        <end position="282"/>
    </location>
</feature>
<evidence type="ECO:0000256" key="1">
    <source>
        <dbReference type="SAM" id="Phobius"/>
    </source>
</evidence>
<proteinExistence type="predicted"/>
<evidence type="ECO:0000259" key="2">
    <source>
        <dbReference type="Pfam" id="PF17648"/>
    </source>
</evidence>
<keyword evidence="4" id="KW-1185">Reference proteome</keyword>
<dbReference type="InterPro" id="IPR040841">
    <property type="entry name" value="Luciferase_dom"/>
</dbReference>
<sequence length="312" mass="34904">MEVKSSTTMQLLLDHSTTQFDGQESQELQMCPTQHNVLQITLTGPALIGTIIVVIISVQVFHPSLTSTLIALAVIAWIVYNDYDNFLLLGPGGTPSTFLGYLKIACLRMVALKNPYEPLSCSSDIYPRIGYFQDTPYLLPQRRGPRPQIAGIAPQRQINQRGCSKVYKSLLATLEATAAQDPARFFTGISCFEKKGLSLFSRNPINATCKGEIVHVHNSDRSMHMNMHPDDAKLVIEKGWGERHPLARGGWFKQYVPREFMMIYAPRNSAEMEVVCRIIEAAGFWVSGEKINLQVRDQAFNPKEKDVESISA</sequence>
<feature type="non-terminal residue" evidence="3">
    <location>
        <position position="312"/>
    </location>
</feature>
<dbReference type="STRING" id="5539.A0A3E2HRH8"/>
<evidence type="ECO:0000313" key="3">
    <source>
        <dbReference type="EMBL" id="RFU35973.1"/>
    </source>
</evidence>
<dbReference type="OrthoDB" id="9987011at2759"/>
<dbReference type="EMBL" id="NCSJ02000003">
    <property type="protein sequence ID" value="RFU35973.1"/>
    <property type="molecule type" value="Genomic_DNA"/>
</dbReference>
<name>A0A3E2HRH8_SCYLI</name>
<feature type="non-terminal residue" evidence="3">
    <location>
        <position position="1"/>
    </location>
</feature>
<gene>
    <name evidence="3" type="ORF">B7463_g369</name>
</gene>
<keyword evidence="1" id="KW-0472">Membrane</keyword>
<reference evidence="3 4" key="1">
    <citation type="submission" date="2018-05" db="EMBL/GenBank/DDBJ databases">
        <title>Draft genome sequence of Scytalidium lignicola DSM 105466, a ubiquitous saprotrophic fungus.</title>
        <authorList>
            <person name="Buettner E."/>
            <person name="Gebauer A.M."/>
            <person name="Hofrichter M."/>
            <person name="Liers C."/>
            <person name="Kellner H."/>
        </authorList>
    </citation>
    <scope>NUCLEOTIDE SEQUENCE [LARGE SCALE GENOMIC DNA]</scope>
    <source>
        <strain evidence="3 4">DSM 105466</strain>
    </source>
</reference>
<dbReference type="AlphaFoldDB" id="A0A3E2HRH8"/>
<dbReference type="Proteomes" id="UP000258309">
    <property type="component" value="Unassembled WGS sequence"/>
</dbReference>
<dbReference type="PANTHER" id="PTHR38695:SF1">
    <property type="entry name" value="AMINO ACID PERMEASE_ SLC12A DOMAIN-CONTAINING PROTEIN"/>
    <property type="match status" value="1"/>
</dbReference>
<protein>
    <recommendedName>
        <fullName evidence="2">Luciferase domain-containing protein</fullName>
    </recommendedName>
</protein>
<keyword evidence="1" id="KW-1133">Transmembrane helix</keyword>
<dbReference type="InterPro" id="IPR048273">
    <property type="entry name" value="Luciferase"/>
</dbReference>
<comment type="caution">
    <text evidence="3">The sequence shown here is derived from an EMBL/GenBank/DDBJ whole genome shotgun (WGS) entry which is preliminary data.</text>
</comment>
<organism evidence="3 4">
    <name type="scientific">Scytalidium lignicola</name>
    <name type="common">Hyphomycete</name>
    <dbReference type="NCBI Taxonomy" id="5539"/>
    <lineage>
        <taxon>Eukaryota</taxon>
        <taxon>Fungi</taxon>
        <taxon>Dikarya</taxon>
        <taxon>Ascomycota</taxon>
        <taxon>Pezizomycotina</taxon>
        <taxon>Leotiomycetes</taxon>
        <taxon>Leotiomycetes incertae sedis</taxon>
        <taxon>Scytalidium</taxon>
    </lineage>
</organism>
<feature type="transmembrane region" description="Helical" evidence="1">
    <location>
        <begin position="37"/>
        <end position="56"/>
    </location>
</feature>
<dbReference type="PANTHER" id="PTHR38695">
    <property type="entry name" value="AMINO ACID PERMEASE_ SLC12A DOMAIN-CONTAINING PROTEIN"/>
    <property type="match status" value="1"/>
</dbReference>
<dbReference type="OMA" id="EICHAHP"/>